<accession>A0A254TCM8</accession>
<dbReference type="Proteomes" id="UP000197535">
    <property type="component" value="Unassembled WGS sequence"/>
</dbReference>
<evidence type="ECO:0000313" key="2">
    <source>
        <dbReference type="Proteomes" id="UP000197535"/>
    </source>
</evidence>
<dbReference type="InterPro" id="IPR038161">
    <property type="entry name" value="VirB9/CagX/TrbG_C_sf"/>
</dbReference>
<gene>
    <name evidence="1" type="ORF">AYR66_13905</name>
</gene>
<name>A0A254TCM8_9BURK</name>
<dbReference type="AlphaFoldDB" id="A0A254TCM8"/>
<dbReference type="Gene3D" id="2.60.40.2500">
    <property type="match status" value="1"/>
</dbReference>
<protein>
    <recommendedName>
        <fullName evidence="3">Lipoprotein</fullName>
    </recommendedName>
</protein>
<keyword evidence="2" id="KW-1185">Reference proteome</keyword>
<organism evidence="1 2">
    <name type="scientific">Noviherbaspirillum denitrificans</name>
    <dbReference type="NCBI Taxonomy" id="1968433"/>
    <lineage>
        <taxon>Bacteria</taxon>
        <taxon>Pseudomonadati</taxon>
        <taxon>Pseudomonadota</taxon>
        <taxon>Betaproteobacteria</taxon>
        <taxon>Burkholderiales</taxon>
        <taxon>Oxalobacteraceae</taxon>
        <taxon>Noviherbaspirillum</taxon>
    </lineage>
</organism>
<sequence length="116" mass="12758">MKHFNTLLVGAVALLLVTACDKAVRYHISASYVIKGNPDSALYPLEVKESNEDVLIRLKKAMPVPEVVSLDADGHEVPFYFTMNGDTLLVPAKFDHLQLRYKGSDATDILKKGAAK</sequence>
<dbReference type="PROSITE" id="PS51257">
    <property type="entry name" value="PROKAR_LIPOPROTEIN"/>
    <property type="match status" value="1"/>
</dbReference>
<evidence type="ECO:0008006" key="3">
    <source>
        <dbReference type="Google" id="ProtNLM"/>
    </source>
</evidence>
<reference evidence="1 2" key="1">
    <citation type="submission" date="2016-02" db="EMBL/GenBank/DDBJ databases">
        <authorList>
            <person name="Wen L."/>
            <person name="He K."/>
            <person name="Yang H."/>
        </authorList>
    </citation>
    <scope>NUCLEOTIDE SEQUENCE [LARGE SCALE GENOMIC DNA]</scope>
    <source>
        <strain evidence="1 2">TSA40</strain>
    </source>
</reference>
<dbReference type="EMBL" id="LSTO01000001">
    <property type="protein sequence ID" value="OWW20416.1"/>
    <property type="molecule type" value="Genomic_DNA"/>
</dbReference>
<proteinExistence type="predicted"/>
<comment type="caution">
    <text evidence="1">The sequence shown here is derived from an EMBL/GenBank/DDBJ whole genome shotgun (WGS) entry which is preliminary data.</text>
</comment>
<evidence type="ECO:0000313" key="1">
    <source>
        <dbReference type="EMBL" id="OWW20416.1"/>
    </source>
</evidence>